<comment type="subcellular location">
    <subcellularLocation>
        <location evidence="1">Cell membrane</location>
        <topology evidence="1">Multi-pass membrane protein</topology>
    </subcellularLocation>
</comment>
<evidence type="ECO:0000256" key="6">
    <source>
        <dbReference type="SAM" id="Phobius"/>
    </source>
</evidence>
<gene>
    <name evidence="7" type="primary">rbsC_2</name>
    <name evidence="7" type="ORF">HRbin17_01544</name>
</gene>
<proteinExistence type="predicted"/>
<evidence type="ECO:0000256" key="2">
    <source>
        <dbReference type="ARBA" id="ARBA00022475"/>
    </source>
</evidence>
<keyword evidence="2" id="KW-1003">Cell membrane</keyword>
<feature type="transmembrane region" description="Helical" evidence="6">
    <location>
        <begin position="294"/>
        <end position="315"/>
    </location>
</feature>
<dbReference type="Pfam" id="PF02653">
    <property type="entry name" value="BPD_transp_2"/>
    <property type="match status" value="1"/>
</dbReference>
<feature type="transmembrane region" description="Helical" evidence="6">
    <location>
        <begin position="252"/>
        <end position="282"/>
    </location>
</feature>
<evidence type="ECO:0000313" key="7">
    <source>
        <dbReference type="EMBL" id="GBC99023.1"/>
    </source>
</evidence>
<dbReference type="Proteomes" id="UP000236173">
    <property type="component" value="Unassembled WGS sequence"/>
</dbReference>
<organism evidence="7 8">
    <name type="scientific">Candidatus Fervidibacter japonicus</name>
    <dbReference type="NCBI Taxonomy" id="2035412"/>
    <lineage>
        <taxon>Bacteria</taxon>
        <taxon>Candidatus Fervidibacterota</taxon>
        <taxon>Candidatus Fervidibacter</taxon>
    </lineage>
</organism>
<feature type="transmembrane region" description="Helical" evidence="6">
    <location>
        <begin position="101"/>
        <end position="122"/>
    </location>
</feature>
<keyword evidence="3 6" id="KW-0812">Transmembrane</keyword>
<dbReference type="PANTHER" id="PTHR32196">
    <property type="entry name" value="ABC TRANSPORTER PERMEASE PROTEIN YPHD-RELATED-RELATED"/>
    <property type="match status" value="1"/>
</dbReference>
<feature type="transmembrane region" description="Helical" evidence="6">
    <location>
        <begin position="215"/>
        <end position="232"/>
    </location>
</feature>
<accession>A0A2H5XCW4</accession>
<comment type="caution">
    <text evidence="7">The sequence shown here is derived from an EMBL/GenBank/DDBJ whole genome shotgun (WGS) entry which is preliminary data.</text>
</comment>
<evidence type="ECO:0000256" key="5">
    <source>
        <dbReference type="ARBA" id="ARBA00023136"/>
    </source>
</evidence>
<reference evidence="8" key="1">
    <citation type="submission" date="2017-09" db="EMBL/GenBank/DDBJ databases">
        <title>Metaegenomics of thermophilic ammonia-oxidizing enrichment culture.</title>
        <authorList>
            <person name="Kato S."/>
            <person name="Suzuki K."/>
        </authorList>
    </citation>
    <scope>NUCLEOTIDE SEQUENCE [LARGE SCALE GENOMIC DNA]</scope>
</reference>
<dbReference type="GO" id="GO:0022857">
    <property type="term" value="F:transmembrane transporter activity"/>
    <property type="evidence" value="ECO:0007669"/>
    <property type="project" value="InterPro"/>
</dbReference>
<evidence type="ECO:0000256" key="3">
    <source>
        <dbReference type="ARBA" id="ARBA00022692"/>
    </source>
</evidence>
<name>A0A2H5XCW4_9BACT</name>
<dbReference type="InterPro" id="IPR001851">
    <property type="entry name" value="ABC_transp_permease"/>
</dbReference>
<evidence type="ECO:0000256" key="1">
    <source>
        <dbReference type="ARBA" id="ARBA00004651"/>
    </source>
</evidence>
<keyword evidence="4 6" id="KW-1133">Transmembrane helix</keyword>
<dbReference type="AlphaFoldDB" id="A0A2H5XCW4"/>
<feature type="transmembrane region" description="Helical" evidence="6">
    <location>
        <begin position="164"/>
        <end position="184"/>
    </location>
</feature>
<evidence type="ECO:0000313" key="8">
    <source>
        <dbReference type="Proteomes" id="UP000236173"/>
    </source>
</evidence>
<dbReference type="PANTHER" id="PTHR32196:SF72">
    <property type="entry name" value="RIBOSE IMPORT PERMEASE PROTEIN RBSC"/>
    <property type="match status" value="1"/>
</dbReference>
<keyword evidence="5 6" id="KW-0472">Membrane</keyword>
<dbReference type="EMBL" id="BEHT01000019">
    <property type="protein sequence ID" value="GBC99023.1"/>
    <property type="molecule type" value="Genomic_DNA"/>
</dbReference>
<feature type="transmembrane region" description="Helical" evidence="6">
    <location>
        <begin position="51"/>
        <end position="69"/>
    </location>
</feature>
<dbReference type="CDD" id="cd06579">
    <property type="entry name" value="TM_PBP1_transp_AraH_like"/>
    <property type="match status" value="1"/>
</dbReference>
<evidence type="ECO:0000256" key="4">
    <source>
        <dbReference type="ARBA" id="ARBA00022989"/>
    </source>
</evidence>
<protein>
    <submittedName>
        <fullName evidence="7">Ribose import permease protein RbsC</fullName>
    </submittedName>
</protein>
<sequence length="318" mass="33506">MSRWRLWTQQFSSLLGLSLICVALSIATRWKAGENLFLTPDNLLTLLRQASFNAILATGVSVVIITAGIDLSIGSVWAFSSVVMAHLCVNADWSWQLATLTGLGVGLVCGLANGGSITVLRLPPFVATLGMMSIARGLAEVMTGGFQISGVPTAFQFFGQGDWLKVPVPVWVAAGVIALTWALLRFTRIGRYLYAVGGNEMAAHLSGVPVRRVKLFAYAYCGVLSALAGLLATARLGSVRPSDALGYELDAIAAAVIGGISLMGGQGSVLGTAVGAALIGVLRNGMVLLDVSAFWQKVVIGVVIILAVALDYLVWRRR</sequence>
<dbReference type="GO" id="GO:0005886">
    <property type="term" value="C:plasma membrane"/>
    <property type="evidence" value="ECO:0007669"/>
    <property type="project" value="UniProtKB-SubCell"/>
</dbReference>